<evidence type="ECO:0000256" key="3">
    <source>
        <dbReference type="ARBA" id="ARBA00023163"/>
    </source>
</evidence>
<dbReference type="RefSeq" id="WP_161316275.1">
    <property type="nucleotide sequence ID" value="NZ_WTUW01000002.1"/>
</dbReference>
<keyword evidence="3" id="KW-0804">Transcription</keyword>
<gene>
    <name evidence="5" type="ORF">GQE98_10880</name>
</gene>
<evidence type="ECO:0000256" key="2">
    <source>
        <dbReference type="ARBA" id="ARBA00023125"/>
    </source>
</evidence>
<proteinExistence type="predicted"/>
<reference evidence="5 6" key="1">
    <citation type="submission" date="2019-12" db="EMBL/GenBank/DDBJ databases">
        <title>Snethiella sp. nov. sp. isolated from sea sand.</title>
        <authorList>
            <person name="Kim J."/>
            <person name="Jeong S.E."/>
            <person name="Jung H.S."/>
            <person name="Jeon C.O."/>
        </authorList>
    </citation>
    <scope>NUCLEOTIDE SEQUENCE [LARGE SCALE GENOMIC DNA]</scope>
    <source>
        <strain evidence="5 6">DP05</strain>
    </source>
</reference>
<dbReference type="Pfam" id="PF12840">
    <property type="entry name" value="HTH_20"/>
    <property type="match status" value="1"/>
</dbReference>
<dbReference type="NCBIfam" id="NF033788">
    <property type="entry name" value="HTH_metalloreg"/>
    <property type="match status" value="1"/>
</dbReference>
<feature type="domain" description="HTH arsR-type" evidence="4">
    <location>
        <begin position="1"/>
        <end position="95"/>
    </location>
</feature>
<dbReference type="Proteomes" id="UP000476030">
    <property type="component" value="Unassembled WGS sequence"/>
</dbReference>
<dbReference type="GO" id="GO:0003700">
    <property type="term" value="F:DNA-binding transcription factor activity"/>
    <property type="evidence" value="ECO:0007669"/>
    <property type="project" value="InterPro"/>
</dbReference>
<dbReference type="Gene3D" id="1.10.10.10">
    <property type="entry name" value="Winged helix-like DNA-binding domain superfamily/Winged helix DNA-binding domain"/>
    <property type="match status" value="1"/>
</dbReference>
<dbReference type="InterPro" id="IPR051011">
    <property type="entry name" value="Metal_resp_trans_reg"/>
</dbReference>
<dbReference type="PROSITE" id="PS50987">
    <property type="entry name" value="HTH_ARSR_2"/>
    <property type="match status" value="1"/>
</dbReference>
<dbReference type="EMBL" id="WTUW01000002">
    <property type="protein sequence ID" value="MZR31137.1"/>
    <property type="molecule type" value="Genomic_DNA"/>
</dbReference>
<dbReference type="InterPro" id="IPR011991">
    <property type="entry name" value="ArsR-like_HTH"/>
</dbReference>
<dbReference type="PANTHER" id="PTHR43132">
    <property type="entry name" value="ARSENICAL RESISTANCE OPERON REPRESSOR ARSR-RELATED"/>
    <property type="match status" value="1"/>
</dbReference>
<dbReference type="PANTHER" id="PTHR43132:SF2">
    <property type="entry name" value="ARSENICAL RESISTANCE OPERON REPRESSOR ARSR-RELATED"/>
    <property type="match status" value="1"/>
</dbReference>
<name>A0A6L8WAF5_9PROT</name>
<evidence type="ECO:0000313" key="6">
    <source>
        <dbReference type="Proteomes" id="UP000476030"/>
    </source>
</evidence>
<evidence type="ECO:0000256" key="1">
    <source>
        <dbReference type="ARBA" id="ARBA00023015"/>
    </source>
</evidence>
<evidence type="ECO:0000313" key="5">
    <source>
        <dbReference type="EMBL" id="MZR31137.1"/>
    </source>
</evidence>
<accession>A0A6L8WAF5</accession>
<protein>
    <submittedName>
        <fullName evidence="5">Metalloregulator ArsR/SmtB family transcription factor</fullName>
    </submittedName>
</protein>
<dbReference type="InterPro" id="IPR036390">
    <property type="entry name" value="WH_DNA-bd_sf"/>
</dbReference>
<keyword evidence="1" id="KW-0805">Transcription regulation</keyword>
<organism evidence="5 6">
    <name type="scientific">Sneathiella litorea</name>
    <dbReference type="NCBI Taxonomy" id="2606216"/>
    <lineage>
        <taxon>Bacteria</taxon>
        <taxon>Pseudomonadati</taxon>
        <taxon>Pseudomonadota</taxon>
        <taxon>Alphaproteobacteria</taxon>
        <taxon>Sneathiellales</taxon>
        <taxon>Sneathiellaceae</taxon>
        <taxon>Sneathiella</taxon>
    </lineage>
</organism>
<comment type="caution">
    <text evidence="5">The sequence shown here is derived from an EMBL/GenBank/DDBJ whole genome shotgun (WGS) entry which is preliminary data.</text>
</comment>
<dbReference type="SUPFAM" id="SSF46785">
    <property type="entry name" value="Winged helix' DNA-binding domain"/>
    <property type="match status" value="1"/>
</dbReference>
<dbReference type="SMART" id="SM00418">
    <property type="entry name" value="HTH_ARSR"/>
    <property type="match status" value="1"/>
</dbReference>
<dbReference type="CDD" id="cd00090">
    <property type="entry name" value="HTH_ARSR"/>
    <property type="match status" value="1"/>
</dbReference>
<keyword evidence="6" id="KW-1185">Reference proteome</keyword>
<dbReference type="InterPro" id="IPR001845">
    <property type="entry name" value="HTH_ArsR_DNA-bd_dom"/>
</dbReference>
<dbReference type="AlphaFoldDB" id="A0A6L8WAF5"/>
<dbReference type="InterPro" id="IPR036388">
    <property type="entry name" value="WH-like_DNA-bd_sf"/>
</dbReference>
<keyword evidence="2" id="KW-0238">DNA-binding</keyword>
<evidence type="ECO:0000259" key="4">
    <source>
        <dbReference type="PROSITE" id="PS50987"/>
    </source>
</evidence>
<dbReference type="GO" id="GO:0003677">
    <property type="term" value="F:DNA binding"/>
    <property type="evidence" value="ECO:0007669"/>
    <property type="project" value="UniProtKB-KW"/>
</dbReference>
<sequence>MTTEEAAVALAKLGHPVRLKIVQYLVQAGEAGLSVGEIQALLEIPGSTLSHHISHLVTGGLIRQERESRTLRCFVNYKQVEGLVELLTDKCCAGIDLPKAEA</sequence>